<reference evidence="2" key="1">
    <citation type="submission" date="2019-12" db="EMBL/GenBank/DDBJ databases">
        <title>Genome sequencing and annotation of Brassica cretica.</title>
        <authorList>
            <person name="Studholme D.J."/>
            <person name="Sarris P."/>
        </authorList>
    </citation>
    <scope>NUCLEOTIDE SEQUENCE</scope>
    <source>
        <strain evidence="2">PFS-109/04</strain>
        <tissue evidence="2">Leaf</tissue>
    </source>
</reference>
<protein>
    <recommendedName>
        <fullName evidence="1">RNase H type-1 domain-containing protein</fullName>
    </recommendedName>
</protein>
<dbReference type="InterPro" id="IPR044730">
    <property type="entry name" value="RNase_H-like_dom_plant"/>
</dbReference>
<dbReference type="PANTHER" id="PTHR47074">
    <property type="entry name" value="BNAC02G40300D PROTEIN"/>
    <property type="match status" value="1"/>
</dbReference>
<dbReference type="InterPro" id="IPR036397">
    <property type="entry name" value="RNaseH_sf"/>
</dbReference>
<dbReference type="Proteomes" id="UP000712600">
    <property type="component" value="Unassembled WGS sequence"/>
</dbReference>
<accession>A0A8S9P266</accession>
<dbReference type="InterPro" id="IPR052929">
    <property type="entry name" value="RNase_H-like_EbsB-rel"/>
</dbReference>
<dbReference type="InterPro" id="IPR002156">
    <property type="entry name" value="RNaseH_domain"/>
</dbReference>
<comment type="caution">
    <text evidence="2">The sequence shown here is derived from an EMBL/GenBank/DDBJ whole genome shotgun (WGS) entry which is preliminary data.</text>
</comment>
<feature type="domain" description="RNase H type-1" evidence="1">
    <location>
        <begin position="44"/>
        <end position="160"/>
    </location>
</feature>
<evidence type="ECO:0000259" key="1">
    <source>
        <dbReference type="Pfam" id="PF13456"/>
    </source>
</evidence>
<sequence>MRDRIIPIAISENSFTILLSCVLVCTGPEDATRLVLVMCSGGKAWESTSGNCGMGWLLCDASNSTIDSSSSHRRFVPSALVAEALAVKAALSAAVSSHVSCINVFSDSKNLISLLKSQGQDVVLKGLLHDIVMLAKSFNSISFCYLPRLANVCADSLAKAGLYSLSSAATFVD</sequence>
<dbReference type="Pfam" id="PF13456">
    <property type="entry name" value="RVT_3"/>
    <property type="match status" value="1"/>
</dbReference>
<dbReference type="InterPro" id="IPR012337">
    <property type="entry name" value="RNaseH-like_sf"/>
</dbReference>
<dbReference type="EMBL" id="QGKX02001521">
    <property type="protein sequence ID" value="KAF3511268.1"/>
    <property type="molecule type" value="Genomic_DNA"/>
</dbReference>
<dbReference type="CDD" id="cd06222">
    <property type="entry name" value="RNase_H_like"/>
    <property type="match status" value="1"/>
</dbReference>
<organism evidence="2 3">
    <name type="scientific">Brassica cretica</name>
    <name type="common">Mustard</name>
    <dbReference type="NCBI Taxonomy" id="69181"/>
    <lineage>
        <taxon>Eukaryota</taxon>
        <taxon>Viridiplantae</taxon>
        <taxon>Streptophyta</taxon>
        <taxon>Embryophyta</taxon>
        <taxon>Tracheophyta</taxon>
        <taxon>Spermatophyta</taxon>
        <taxon>Magnoliopsida</taxon>
        <taxon>eudicotyledons</taxon>
        <taxon>Gunneridae</taxon>
        <taxon>Pentapetalae</taxon>
        <taxon>rosids</taxon>
        <taxon>malvids</taxon>
        <taxon>Brassicales</taxon>
        <taxon>Brassicaceae</taxon>
        <taxon>Brassiceae</taxon>
        <taxon>Brassica</taxon>
    </lineage>
</organism>
<dbReference type="Gene3D" id="3.30.420.10">
    <property type="entry name" value="Ribonuclease H-like superfamily/Ribonuclease H"/>
    <property type="match status" value="1"/>
</dbReference>
<gene>
    <name evidence="2" type="ORF">F2Q69_00000613</name>
</gene>
<dbReference type="GO" id="GO:0004523">
    <property type="term" value="F:RNA-DNA hybrid ribonuclease activity"/>
    <property type="evidence" value="ECO:0007669"/>
    <property type="project" value="InterPro"/>
</dbReference>
<dbReference type="SUPFAM" id="SSF53098">
    <property type="entry name" value="Ribonuclease H-like"/>
    <property type="match status" value="1"/>
</dbReference>
<dbReference type="GO" id="GO:0003676">
    <property type="term" value="F:nucleic acid binding"/>
    <property type="evidence" value="ECO:0007669"/>
    <property type="project" value="InterPro"/>
</dbReference>
<proteinExistence type="predicted"/>
<dbReference type="PANTHER" id="PTHR47074:SF49">
    <property type="entry name" value="POLYNUCLEOTIDYL TRANSFERASE, RIBONUCLEASE H-LIKE SUPERFAMILY PROTEIN"/>
    <property type="match status" value="1"/>
</dbReference>
<evidence type="ECO:0000313" key="3">
    <source>
        <dbReference type="Proteomes" id="UP000712600"/>
    </source>
</evidence>
<name>A0A8S9P266_BRACR</name>
<evidence type="ECO:0000313" key="2">
    <source>
        <dbReference type="EMBL" id="KAF3511268.1"/>
    </source>
</evidence>
<dbReference type="AlphaFoldDB" id="A0A8S9P266"/>